<dbReference type="PANTHER" id="PTHR15316:SF1">
    <property type="entry name" value="SPLICING FACTOR 3A SUBUNIT 1"/>
    <property type="match status" value="1"/>
</dbReference>
<dbReference type="GO" id="GO:0003723">
    <property type="term" value="F:RNA binding"/>
    <property type="evidence" value="ECO:0007669"/>
    <property type="project" value="InterPro"/>
</dbReference>
<dbReference type="EMBL" id="CVQI01033273">
    <property type="protein sequence ID" value="CRK43385.1"/>
    <property type="molecule type" value="Genomic_DNA"/>
</dbReference>
<accession>A0A0G4NAQ4</accession>
<dbReference type="FunFam" id="1.10.10.790:FF:000001">
    <property type="entry name" value="Splicing factor 3a, subunit 1"/>
    <property type="match status" value="1"/>
</dbReference>
<evidence type="ECO:0000256" key="4">
    <source>
        <dbReference type="ARBA" id="ARBA00022737"/>
    </source>
</evidence>
<name>A0A0G4NAQ4_VERLO</name>
<dbReference type="FunFam" id="1.10.10.790:FF:000015">
    <property type="entry name" value="Splicing factor 3A subunit 1"/>
    <property type="match status" value="1"/>
</dbReference>
<evidence type="ECO:0000256" key="1">
    <source>
        <dbReference type="ARBA" id="ARBA00004123"/>
    </source>
</evidence>
<feature type="compositionally biased region" description="Basic and acidic residues" evidence="7">
    <location>
        <begin position="357"/>
        <end position="373"/>
    </location>
</feature>
<dbReference type="InterPro" id="IPR035967">
    <property type="entry name" value="SWAP/Surp_sf"/>
</dbReference>
<evidence type="ECO:0000256" key="5">
    <source>
        <dbReference type="ARBA" id="ARBA00023187"/>
    </source>
</evidence>
<evidence type="ECO:0000256" key="6">
    <source>
        <dbReference type="ARBA" id="ARBA00023242"/>
    </source>
</evidence>
<dbReference type="GO" id="GO:0005686">
    <property type="term" value="C:U2 snRNP"/>
    <property type="evidence" value="ECO:0007669"/>
    <property type="project" value="TreeGrafter"/>
</dbReference>
<feature type="compositionally biased region" description="Low complexity" evidence="7">
    <location>
        <begin position="320"/>
        <end position="334"/>
    </location>
</feature>
<feature type="region of interest" description="Disordered" evidence="7">
    <location>
        <begin position="313"/>
        <end position="387"/>
    </location>
</feature>
<reference evidence="10" key="1">
    <citation type="submission" date="2015-05" db="EMBL/GenBank/DDBJ databases">
        <authorList>
            <person name="Fogelqvist Johan"/>
        </authorList>
    </citation>
    <scope>NUCLEOTIDE SEQUENCE [LARGE SCALE GENOMIC DNA]</scope>
</reference>
<dbReference type="GO" id="GO:0071013">
    <property type="term" value="C:catalytic step 2 spliceosome"/>
    <property type="evidence" value="ECO:0007669"/>
    <property type="project" value="TreeGrafter"/>
</dbReference>
<keyword evidence="3" id="KW-0747">Spliceosome</keyword>
<dbReference type="SUPFAM" id="SSF109905">
    <property type="entry name" value="Surp module (SWAP domain)"/>
    <property type="match status" value="2"/>
</dbReference>
<dbReference type="GO" id="GO:0045292">
    <property type="term" value="P:mRNA cis splicing, via spliceosome"/>
    <property type="evidence" value="ECO:0007669"/>
    <property type="project" value="InterPro"/>
</dbReference>
<sequence>MASAATNGDAAAALDDIKPPAGVVLPPREIRNVLEKTAGYVARNGFVFEDRIREKERANPKFSFLNTADAYYAFYQWLEEIKAGRGTAIAAGRANEAAAAAAAEKPKGPPKPADFQFSARMPRLSQKDLDVIRLTALFNGRQFMTQLAQREAGSAQFHFLIPNHTFHNFFQHQVDQYTALLRTTGLGGEGGKLQQEITAELQGNVDDKYRVLARARQRAEYARFQEAEKVKREQETEKKREEFARIDWNDFVVVETIVFNDADEQANLPPPTNLADLQYASLEERNNASIGGNFRIEEAMPDEVTDYNATSLPLHNSYAPQQPQQQQQQQQQQQAFEQTHGPNGQPPRKTAEEEEEDRRIQERSDARAREQQARAEAQGGSGPMKIKENYVPRAMQRAAQAKAKADARYATTNLSTADVANNLKRLASQRSDVFDGITGQPLSEEEQARRKKAAVHGVENPNMGPNHMQGLNVNDQIRAIHQKFSDRK</sequence>
<dbReference type="Pfam" id="PF01805">
    <property type="entry name" value="Surp"/>
    <property type="match status" value="2"/>
</dbReference>
<protein>
    <recommendedName>
        <fullName evidence="8">SURP motif domain-containing protein</fullName>
    </recommendedName>
</protein>
<proteinExistence type="predicted"/>
<feature type="domain" description="SURP motif" evidence="8">
    <location>
        <begin position="128"/>
        <end position="170"/>
    </location>
</feature>
<evidence type="ECO:0000256" key="7">
    <source>
        <dbReference type="SAM" id="MobiDB-lite"/>
    </source>
</evidence>
<evidence type="ECO:0000259" key="8">
    <source>
        <dbReference type="PROSITE" id="PS50128"/>
    </source>
</evidence>
<evidence type="ECO:0000256" key="2">
    <source>
        <dbReference type="ARBA" id="ARBA00022664"/>
    </source>
</evidence>
<gene>
    <name evidence="9" type="ORF">BN1723_005637</name>
</gene>
<dbReference type="Proteomes" id="UP000045706">
    <property type="component" value="Unassembled WGS sequence"/>
</dbReference>
<evidence type="ECO:0000313" key="9">
    <source>
        <dbReference type="EMBL" id="CRK43385.1"/>
    </source>
</evidence>
<dbReference type="Pfam" id="PF12230">
    <property type="entry name" value="PRP21_like_P"/>
    <property type="match status" value="1"/>
</dbReference>
<keyword evidence="4" id="KW-0677">Repeat</keyword>
<dbReference type="PROSITE" id="PS50128">
    <property type="entry name" value="SURP"/>
    <property type="match status" value="2"/>
</dbReference>
<organism evidence="9 10">
    <name type="scientific">Verticillium longisporum</name>
    <name type="common">Verticillium dahliae var. longisporum</name>
    <dbReference type="NCBI Taxonomy" id="100787"/>
    <lineage>
        <taxon>Eukaryota</taxon>
        <taxon>Fungi</taxon>
        <taxon>Dikarya</taxon>
        <taxon>Ascomycota</taxon>
        <taxon>Pezizomycotina</taxon>
        <taxon>Sordariomycetes</taxon>
        <taxon>Hypocreomycetidae</taxon>
        <taxon>Glomerellales</taxon>
        <taxon>Plectosphaerellaceae</taxon>
        <taxon>Verticillium</taxon>
    </lineage>
</organism>
<keyword evidence="6" id="KW-0539">Nucleus</keyword>
<keyword evidence="5" id="KW-0508">mRNA splicing</keyword>
<dbReference type="GO" id="GO:0000381">
    <property type="term" value="P:regulation of alternative mRNA splicing, via spliceosome"/>
    <property type="evidence" value="ECO:0007669"/>
    <property type="project" value="TreeGrafter"/>
</dbReference>
<keyword evidence="2" id="KW-0507">mRNA processing</keyword>
<evidence type="ECO:0000313" key="10">
    <source>
        <dbReference type="Proteomes" id="UP000045706"/>
    </source>
</evidence>
<feature type="domain" description="SURP motif" evidence="8">
    <location>
        <begin position="33"/>
        <end position="75"/>
    </location>
</feature>
<dbReference type="Gene3D" id="1.10.10.790">
    <property type="entry name" value="Surp module"/>
    <property type="match status" value="2"/>
</dbReference>
<dbReference type="GO" id="GO:0071004">
    <property type="term" value="C:U2-type prespliceosome"/>
    <property type="evidence" value="ECO:0007669"/>
    <property type="project" value="TreeGrafter"/>
</dbReference>
<comment type="subcellular location">
    <subcellularLocation>
        <location evidence="1">Nucleus</location>
    </subcellularLocation>
</comment>
<dbReference type="PANTHER" id="PTHR15316">
    <property type="entry name" value="SPLICEOSOME ASSOCIATED PROTEIN 114/SWAP SPLICING FACTOR-RELATED"/>
    <property type="match status" value="1"/>
</dbReference>
<dbReference type="AlphaFoldDB" id="A0A0G4NAQ4"/>
<evidence type="ECO:0000256" key="3">
    <source>
        <dbReference type="ARBA" id="ARBA00022728"/>
    </source>
</evidence>
<dbReference type="InterPro" id="IPR045146">
    <property type="entry name" value="SF3A1"/>
</dbReference>
<dbReference type="InterPro" id="IPR022030">
    <property type="entry name" value="SF3A1_dom"/>
</dbReference>
<dbReference type="InterPro" id="IPR000061">
    <property type="entry name" value="Surp"/>
</dbReference>
<dbReference type="SMART" id="SM00648">
    <property type="entry name" value="SWAP"/>
    <property type="match status" value="2"/>
</dbReference>